<name>A0A087B7Z0_9BIFI</name>
<dbReference type="Pfam" id="PF07690">
    <property type="entry name" value="MFS_1"/>
    <property type="match status" value="1"/>
</dbReference>
<protein>
    <submittedName>
        <fullName evidence="7">MFS transporter, putative quinolone resistance protein</fullName>
    </submittedName>
</protein>
<feature type="transmembrane region" description="Helical" evidence="5">
    <location>
        <begin position="373"/>
        <end position="394"/>
    </location>
</feature>
<comment type="caution">
    <text evidence="7">The sequence shown here is derived from an EMBL/GenBank/DDBJ whole genome shotgun (WGS) entry which is preliminary data.</text>
</comment>
<feature type="transmembrane region" description="Helical" evidence="5">
    <location>
        <begin position="125"/>
        <end position="142"/>
    </location>
</feature>
<dbReference type="Proteomes" id="UP000029052">
    <property type="component" value="Unassembled WGS sequence"/>
</dbReference>
<evidence type="ECO:0000256" key="2">
    <source>
        <dbReference type="ARBA" id="ARBA00022692"/>
    </source>
</evidence>
<keyword evidence="4 5" id="KW-0472">Membrane</keyword>
<feature type="transmembrane region" description="Helical" evidence="5">
    <location>
        <begin position="333"/>
        <end position="352"/>
    </location>
</feature>
<feature type="transmembrane region" description="Helical" evidence="5">
    <location>
        <begin position="308"/>
        <end position="327"/>
    </location>
</feature>
<feature type="transmembrane region" description="Helical" evidence="5">
    <location>
        <begin position="34"/>
        <end position="54"/>
    </location>
</feature>
<evidence type="ECO:0000256" key="3">
    <source>
        <dbReference type="ARBA" id="ARBA00022989"/>
    </source>
</evidence>
<reference evidence="7 8" key="1">
    <citation type="submission" date="2014-03" db="EMBL/GenBank/DDBJ databases">
        <title>Genomics of Bifidobacteria.</title>
        <authorList>
            <person name="Ventura M."/>
            <person name="Milani C."/>
            <person name="Lugli G.A."/>
        </authorList>
    </citation>
    <scope>NUCLEOTIDE SEQUENCE [LARGE SCALE GENOMIC DNA]</scope>
    <source>
        <strain evidence="7 8">LMG 11591</strain>
    </source>
</reference>
<feature type="transmembrane region" description="Helical" evidence="5">
    <location>
        <begin position="154"/>
        <end position="173"/>
    </location>
</feature>
<dbReference type="AlphaFoldDB" id="A0A087B7Z0"/>
<feature type="transmembrane region" description="Helical" evidence="5">
    <location>
        <begin position="66"/>
        <end position="83"/>
    </location>
</feature>
<feature type="transmembrane region" description="Helical" evidence="5">
    <location>
        <begin position="400"/>
        <end position="422"/>
    </location>
</feature>
<dbReference type="InterPro" id="IPR036259">
    <property type="entry name" value="MFS_trans_sf"/>
</dbReference>
<dbReference type="CDD" id="cd17489">
    <property type="entry name" value="MFS_YfcJ_like"/>
    <property type="match status" value="1"/>
</dbReference>
<evidence type="ECO:0000313" key="7">
    <source>
        <dbReference type="EMBL" id="KFI67140.1"/>
    </source>
</evidence>
<dbReference type="InterPro" id="IPR011701">
    <property type="entry name" value="MFS"/>
</dbReference>
<feature type="transmembrane region" description="Helical" evidence="5">
    <location>
        <begin position="247"/>
        <end position="267"/>
    </location>
</feature>
<organism evidence="7 8">
    <name type="scientific">Bifidobacterium magnum</name>
    <dbReference type="NCBI Taxonomy" id="1692"/>
    <lineage>
        <taxon>Bacteria</taxon>
        <taxon>Bacillati</taxon>
        <taxon>Actinomycetota</taxon>
        <taxon>Actinomycetes</taxon>
        <taxon>Bifidobacteriales</taxon>
        <taxon>Bifidobacteriaceae</taxon>
        <taxon>Bifidobacterium</taxon>
    </lineage>
</organism>
<dbReference type="eggNOG" id="COG2814">
    <property type="taxonomic scope" value="Bacteria"/>
</dbReference>
<comment type="subcellular location">
    <subcellularLocation>
        <location evidence="1">Cell membrane</location>
        <topology evidence="1">Multi-pass membrane protein</topology>
    </subcellularLocation>
</comment>
<keyword evidence="8" id="KW-1185">Reference proteome</keyword>
<dbReference type="GO" id="GO:0022857">
    <property type="term" value="F:transmembrane transporter activity"/>
    <property type="evidence" value="ECO:0007669"/>
    <property type="project" value="InterPro"/>
</dbReference>
<gene>
    <name evidence="7" type="ORF">BMAGN_1352</name>
</gene>
<dbReference type="GO" id="GO:0005886">
    <property type="term" value="C:plasma membrane"/>
    <property type="evidence" value="ECO:0007669"/>
    <property type="project" value="UniProtKB-SubCell"/>
</dbReference>
<evidence type="ECO:0000259" key="6">
    <source>
        <dbReference type="PROSITE" id="PS50850"/>
    </source>
</evidence>
<dbReference type="Gene3D" id="1.20.1250.20">
    <property type="entry name" value="MFS general substrate transporter like domains"/>
    <property type="match status" value="1"/>
</dbReference>
<evidence type="ECO:0000313" key="8">
    <source>
        <dbReference type="Proteomes" id="UP000029052"/>
    </source>
</evidence>
<dbReference type="STRING" id="1692.BMAGN_1352"/>
<feature type="transmembrane region" description="Helical" evidence="5">
    <location>
        <begin position="95"/>
        <end position="118"/>
    </location>
</feature>
<keyword evidence="3 5" id="KW-1133">Transmembrane helix</keyword>
<accession>A0A087B7Z0</accession>
<dbReference type="SUPFAM" id="SSF103473">
    <property type="entry name" value="MFS general substrate transporter"/>
    <property type="match status" value="1"/>
</dbReference>
<evidence type="ECO:0000256" key="5">
    <source>
        <dbReference type="SAM" id="Phobius"/>
    </source>
</evidence>
<sequence length="438" mass="47336">MVFIMIATFFFMCSNMLGQTIIAGYAGSMGANGFVMGLIAALMSLTSLFCRPIAGNLADKTNKRRLAFIGAILYAVADLAYAFSPNEGVLMAARVLNGLGFACGSVCLATWLSMLLPISRMGAGMGLYGMTNAIAQAIGPAIGIRCSQTIGFRWTYIIAAVMAAFMVVSVIFVKDPGKPLLKRITKPEPLKTAMEDVTREFLDNPPSERPITITKPGSAAANTAATDTADAAAAQPRGLNRFVETRVIPIAVIFMMFAIPYFANQAFLVEYCAGRHLPVSASLFFPLYAIAILMLRVLMRNWFDTKSFLFFLIMSSIGDVVMLLALTVMKNDWIMLIAAIGMAFGYGIMSSVTQSQAVLVAGKARSGMANTTYYMGIDLGMSIGPLIGGVLFAVAPMSMFYMIMLVTMPVAWIIFACFSSIINIDKHPIRSVHVVHHH</sequence>
<dbReference type="PANTHER" id="PTHR23531">
    <property type="entry name" value="QUINOLENE RESISTANCE PROTEIN NORA"/>
    <property type="match status" value="1"/>
</dbReference>
<feature type="transmembrane region" description="Helical" evidence="5">
    <location>
        <begin position="279"/>
        <end position="299"/>
    </location>
</feature>
<dbReference type="InterPro" id="IPR020846">
    <property type="entry name" value="MFS_dom"/>
</dbReference>
<keyword evidence="2 5" id="KW-0812">Transmembrane</keyword>
<dbReference type="PROSITE" id="PS50850">
    <property type="entry name" value="MFS"/>
    <property type="match status" value="1"/>
</dbReference>
<dbReference type="InterPro" id="IPR052714">
    <property type="entry name" value="MFS_Exporter"/>
</dbReference>
<dbReference type="PANTHER" id="PTHR23531:SF1">
    <property type="entry name" value="QUINOLENE RESISTANCE PROTEIN NORA"/>
    <property type="match status" value="1"/>
</dbReference>
<proteinExistence type="predicted"/>
<evidence type="ECO:0000256" key="1">
    <source>
        <dbReference type="ARBA" id="ARBA00004651"/>
    </source>
</evidence>
<feature type="domain" description="Major facilitator superfamily (MFS) profile" evidence="6">
    <location>
        <begin position="1"/>
        <end position="422"/>
    </location>
</feature>
<evidence type="ECO:0000256" key="4">
    <source>
        <dbReference type="ARBA" id="ARBA00023136"/>
    </source>
</evidence>
<dbReference type="EMBL" id="JGZB01000011">
    <property type="protein sequence ID" value="KFI67140.1"/>
    <property type="molecule type" value="Genomic_DNA"/>
</dbReference>